<evidence type="ECO:0000256" key="4">
    <source>
        <dbReference type="HAMAP-Rule" id="MF_01982"/>
    </source>
</evidence>
<comment type="caution">
    <text evidence="6">The sequence shown here is derived from an EMBL/GenBank/DDBJ whole genome shotgun (WGS) entry which is preliminary data.</text>
</comment>
<dbReference type="InterPro" id="IPR004033">
    <property type="entry name" value="UbiE/COQ5_MeTrFase"/>
</dbReference>
<dbReference type="HAMAP" id="MF_01813">
    <property type="entry name" value="MenG_UbiE_methyltr"/>
    <property type="match status" value="1"/>
</dbReference>
<accession>A0A7C3VLE8</accession>
<dbReference type="Pfam" id="PF01209">
    <property type="entry name" value="Ubie_methyltran"/>
    <property type="match status" value="1"/>
</dbReference>
<keyword evidence="2 4" id="KW-0808">Transferase</keyword>
<dbReference type="InterPro" id="IPR023576">
    <property type="entry name" value="UbiE/COQ5_MeTrFase_CS"/>
</dbReference>
<dbReference type="Gene3D" id="3.40.50.150">
    <property type="entry name" value="Vaccinia Virus protein VP39"/>
    <property type="match status" value="1"/>
</dbReference>
<evidence type="ECO:0000313" key="6">
    <source>
        <dbReference type="EMBL" id="HGG02137.1"/>
    </source>
</evidence>
<gene>
    <name evidence="6" type="primary">ubiE</name>
    <name evidence="4" type="synonym">menG</name>
    <name evidence="6" type="ORF">ENR15_16200</name>
</gene>
<organism evidence="6">
    <name type="scientific">Planktothricoides sp. SpSt-374</name>
    <dbReference type="NCBI Taxonomy" id="2282167"/>
    <lineage>
        <taxon>Bacteria</taxon>
        <taxon>Bacillati</taxon>
        <taxon>Cyanobacteriota</taxon>
        <taxon>Cyanophyceae</taxon>
        <taxon>Oscillatoriophycideae</taxon>
        <taxon>Oscillatoriales</taxon>
        <taxon>Oscillatoriaceae</taxon>
        <taxon>Planktothricoides</taxon>
    </lineage>
</organism>
<evidence type="ECO:0000256" key="2">
    <source>
        <dbReference type="ARBA" id="ARBA00022679"/>
    </source>
</evidence>
<dbReference type="PROSITE" id="PS01183">
    <property type="entry name" value="UBIE_1"/>
    <property type="match status" value="1"/>
</dbReference>
<keyword evidence="3 4" id="KW-0949">S-adenosyl-L-methionine</keyword>
<comment type="similarity">
    <text evidence="4">Belongs to the class I-like SAM-binding methyltransferase superfamily. MenG/UbiE family.</text>
</comment>
<dbReference type="SUPFAM" id="SSF53335">
    <property type="entry name" value="S-adenosyl-L-methionine-dependent methyltransferases"/>
    <property type="match status" value="1"/>
</dbReference>
<name>A0A7C3VLE8_9CYAN</name>
<protein>
    <recommendedName>
        <fullName evidence="4">2-phytyl-1,4-naphtoquinone methyltransferase</fullName>
        <ecNumber evidence="4">2.1.1.329</ecNumber>
    </recommendedName>
    <alternativeName>
        <fullName evidence="4">Demethylphylloquinone methyltransferase</fullName>
    </alternativeName>
</protein>
<feature type="region of interest" description="Disordered" evidence="5">
    <location>
        <begin position="1"/>
        <end position="20"/>
    </location>
</feature>
<dbReference type="GO" id="GO:0032259">
    <property type="term" value="P:methylation"/>
    <property type="evidence" value="ECO:0007669"/>
    <property type="project" value="UniProtKB-KW"/>
</dbReference>
<dbReference type="PANTHER" id="PTHR43591">
    <property type="entry name" value="METHYLTRANSFERASE"/>
    <property type="match status" value="1"/>
</dbReference>
<dbReference type="NCBIfam" id="TIGR01934">
    <property type="entry name" value="MenG_MenH_UbiE"/>
    <property type="match status" value="1"/>
</dbReference>
<comment type="function">
    <text evidence="4">Methyltransferase required for the conversion of 2-phytyl-1,4-beta-naphthoquinol to phylloquinol.</text>
</comment>
<evidence type="ECO:0000256" key="5">
    <source>
        <dbReference type="SAM" id="MobiDB-lite"/>
    </source>
</evidence>
<dbReference type="InterPro" id="IPR032904">
    <property type="entry name" value="MenG"/>
</dbReference>
<keyword evidence="1 4" id="KW-0489">Methyltransferase</keyword>
<evidence type="ECO:0000256" key="3">
    <source>
        <dbReference type="ARBA" id="ARBA00022691"/>
    </source>
</evidence>
<dbReference type="PROSITE" id="PS51608">
    <property type="entry name" value="SAM_MT_UBIE"/>
    <property type="match status" value="1"/>
</dbReference>
<dbReference type="InterPro" id="IPR029063">
    <property type="entry name" value="SAM-dependent_MTases_sf"/>
</dbReference>
<dbReference type="PANTHER" id="PTHR43591:SF24">
    <property type="entry name" value="2-METHOXY-6-POLYPRENYL-1,4-BENZOQUINOL METHYLASE, MITOCHONDRIAL"/>
    <property type="match status" value="1"/>
</dbReference>
<comment type="catalytic activity">
    <reaction evidence="4">
        <text>demethylphylloquinol + S-adenosyl-L-methionine = phylloquinol + S-adenosyl-L-homocysteine + H(+)</text>
        <dbReference type="Rhea" id="RHEA:40551"/>
        <dbReference type="ChEBI" id="CHEBI:15378"/>
        <dbReference type="ChEBI" id="CHEBI:28433"/>
        <dbReference type="ChEBI" id="CHEBI:57856"/>
        <dbReference type="ChEBI" id="CHEBI:59789"/>
        <dbReference type="ChEBI" id="CHEBI:87844"/>
        <dbReference type="EC" id="2.1.1.329"/>
    </reaction>
</comment>
<dbReference type="HAMAP" id="MF_01982">
    <property type="entry name" value="MenG_phylloquinone_subfam"/>
    <property type="match status" value="1"/>
</dbReference>
<dbReference type="CDD" id="cd02440">
    <property type="entry name" value="AdoMet_MTases"/>
    <property type="match status" value="1"/>
</dbReference>
<dbReference type="EC" id="2.1.1.329" evidence="4"/>
<proteinExistence type="inferred from homology"/>
<comment type="pathway">
    <text evidence="4">Cofactor biosynthesis; phylloquinone biosynthesis.</text>
</comment>
<dbReference type="UniPathway" id="UPA00995"/>
<dbReference type="GO" id="GO:0042372">
    <property type="term" value="P:phylloquinone biosynthetic process"/>
    <property type="evidence" value="ECO:0007669"/>
    <property type="project" value="UniProtKB-UniRule"/>
</dbReference>
<reference evidence="6" key="1">
    <citation type="journal article" date="2020" name="mSystems">
        <title>Genome- and Community-Level Interaction Insights into Carbon Utilization and Element Cycling Functions of Hydrothermarchaeota in Hydrothermal Sediment.</title>
        <authorList>
            <person name="Zhou Z."/>
            <person name="Liu Y."/>
            <person name="Xu W."/>
            <person name="Pan J."/>
            <person name="Luo Z.H."/>
            <person name="Li M."/>
        </authorList>
    </citation>
    <scope>NUCLEOTIDE SEQUENCE [LARGE SCALE GENOMIC DNA]</scope>
    <source>
        <strain evidence="6">SpSt-374</strain>
    </source>
</reference>
<evidence type="ECO:0000256" key="1">
    <source>
        <dbReference type="ARBA" id="ARBA00022603"/>
    </source>
</evidence>
<dbReference type="GO" id="GO:0052624">
    <property type="term" value="F:2-phytyl-1,4-naphthoquinone methyltransferase activity"/>
    <property type="evidence" value="ECO:0007669"/>
    <property type="project" value="UniProtKB-EC"/>
</dbReference>
<sequence>MSGSPKPISELPTPPGPTPEPARVQAIFDRIAPIYDQFNDWLSLGNHRIWKQMAIKWSNAAPGDTCLDLCCGSGDLALRLAKTVGKTGQVFGVDFSPGLLAQARQRPGAEAISWVEADALNLPFPEAYFDACTMGYGLRNVGDIPRCLQQLHRVLKPGAKAAILDFHRPSNPTTAQMQQWYLDHIVVPLATAWGMKEEYAYISPSLDRFPTGKEQVALALAAGFANATHYPIFGGMMGVLVIDN</sequence>
<dbReference type="AlphaFoldDB" id="A0A7C3VLE8"/>
<dbReference type="EMBL" id="DSPX01000166">
    <property type="protein sequence ID" value="HGG02137.1"/>
    <property type="molecule type" value="Genomic_DNA"/>
</dbReference>
<dbReference type="NCBIfam" id="NF001244">
    <property type="entry name" value="PRK00216.1-5"/>
    <property type="match status" value="1"/>
</dbReference>